<dbReference type="Proteomes" id="UP001162734">
    <property type="component" value="Chromosome"/>
</dbReference>
<dbReference type="PANTHER" id="PTHR42951">
    <property type="entry name" value="METALLO-BETA-LACTAMASE DOMAIN-CONTAINING"/>
    <property type="match status" value="1"/>
</dbReference>
<name>A0ABN6N926_9BACT</name>
<proteinExistence type="predicted"/>
<protein>
    <submittedName>
        <fullName evidence="2">MBL fold metallo-hydrolase</fullName>
    </submittedName>
</protein>
<evidence type="ECO:0000313" key="3">
    <source>
        <dbReference type="Proteomes" id="UP001162734"/>
    </source>
</evidence>
<feature type="domain" description="Metallo-beta-lactamase" evidence="1">
    <location>
        <begin position="26"/>
        <end position="247"/>
    </location>
</feature>
<keyword evidence="3" id="KW-1185">Reference proteome</keyword>
<dbReference type="Pfam" id="PF00753">
    <property type="entry name" value="Lactamase_B"/>
    <property type="match status" value="1"/>
</dbReference>
<dbReference type="InterPro" id="IPR001279">
    <property type="entry name" value="Metallo-B-lactamas"/>
</dbReference>
<dbReference type="InterPro" id="IPR036866">
    <property type="entry name" value="RibonucZ/Hydroxyglut_hydro"/>
</dbReference>
<dbReference type="SUPFAM" id="SSF56281">
    <property type="entry name" value="Metallo-hydrolase/oxidoreductase"/>
    <property type="match status" value="1"/>
</dbReference>
<dbReference type="EMBL" id="AP025592">
    <property type="protein sequence ID" value="BDG09744.1"/>
    <property type="molecule type" value="Genomic_DNA"/>
</dbReference>
<dbReference type="SMART" id="SM00849">
    <property type="entry name" value="Lactamase_B"/>
    <property type="match status" value="1"/>
</dbReference>
<gene>
    <name evidence="2" type="ORF">AMPC_28570</name>
</gene>
<reference evidence="3" key="1">
    <citation type="journal article" date="2022" name="Int. J. Syst. Evol. Microbiol.">
        <title>Anaeromyxobacter oryzae sp. nov., Anaeromyxobacter diazotrophicus sp. nov. and Anaeromyxobacter paludicola sp. nov., isolated from paddy soils.</title>
        <authorList>
            <person name="Itoh H."/>
            <person name="Xu Z."/>
            <person name="Mise K."/>
            <person name="Masuda Y."/>
            <person name="Ushijima N."/>
            <person name="Hayakawa C."/>
            <person name="Shiratori Y."/>
            <person name="Senoo K."/>
        </authorList>
    </citation>
    <scope>NUCLEOTIDE SEQUENCE [LARGE SCALE GENOMIC DNA]</scope>
    <source>
        <strain evidence="3">Red630</strain>
    </source>
</reference>
<evidence type="ECO:0000313" key="2">
    <source>
        <dbReference type="EMBL" id="BDG09744.1"/>
    </source>
</evidence>
<dbReference type="InterPro" id="IPR036388">
    <property type="entry name" value="WH-like_DNA-bd_sf"/>
</dbReference>
<dbReference type="Gene3D" id="1.10.10.10">
    <property type="entry name" value="Winged helix-like DNA-binding domain superfamily/Winged helix DNA-binding domain"/>
    <property type="match status" value="1"/>
</dbReference>
<sequence length="334" mass="35515">MTDAGLAALGIHRIPVPVPFPQAGGPVNVYALEDEGGGLCLWDSGLGSPEGIAAVLDGLAALGRSPADVRRIYLSHGHVDHYGAALALMERRGAPVPVHVHPADHAKVAASAPGWREQAPHYAAHLARLGVPPDVLAALAREVGAGFTLARRLPEVRAALPGERLSFARFEAELVHMPGHTPGLLCLWDAAHGLFFSADHLLEKVSPNPIIELGPNGEEGAFHPLLRYVESLARLRALPVERVLPGHGPPFGDHRAVIDGLVAFYGKRQARILALLAGGPRTGYEITRDLFPRAREGDLFLTVSEAVANLEVLEARGAVARAEEGGVYRFRLSG</sequence>
<evidence type="ECO:0000259" key="1">
    <source>
        <dbReference type="SMART" id="SM00849"/>
    </source>
</evidence>
<dbReference type="Gene3D" id="3.60.15.10">
    <property type="entry name" value="Ribonuclease Z/Hydroxyacylglutathione hydrolase-like"/>
    <property type="match status" value="1"/>
</dbReference>
<accession>A0ABN6N926</accession>
<organism evidence="2 3">
    <name type="scientific">Anaeromyxobacter paludicola</name>
    <dbReference type="NCBI Taxonomy" id="2918171"/>
    <lineage>
        <taxon>Bacteria</taxon>
        <taxon>Pseudomonadati</taxon>
        <taxon>Myxococcota</taxon>
        <taxon>Myxococcia</taxon>
        <taxon>Myxococcales</taxon>
        <taxon>Cystobacterineae</taxon>
        <taxon>Anaeromyxobacteraceae</taxon>
        <taxon>Anaeromyxobacter</taxon>
    </lineage>
</organism>
<dbReference type="InterPro" id="IPR050855">
    <property type="entry name" value="NDM-1-like"/>
</dbReference>
<dbReference type="RefSeq" id="WP_248342043.1">
    <property type="nucleotide sequence ID" value="NZ_AP025592.1"/>
</dbReference>